<organism evidence="1 2">
    <name type="scientific">Fulvimarina uroteuthidis</name>
    <dbReference type="NCBI Taxonomy" id="3098149"/>
    <lineage>
        <taxon>Bacteria</taxon>
        <taxon>Pseudomonadati</taxon>
        <taxon>Pseudomonadota</taxon>
        <taxon>Alphaproteobacteria</taxon>
        <taxon>Hyphomicrobiales</taxon>
        <taxon>Aurantimonadaceae</taxon>
        <taxon>Fulvimarina</taxon>
    </lineage>
</organism>
<evidence type="ECO:0000313" key="2">
    <source>
        <dbReference type="Proteomes" id="UP001294412"/>
    </source>
</evidence>
<evidence type="ECO:0000313" key="1">
    <source>
        <dbReference type="EMBL" id="MDY8110552.1"/>
    </source>
</evidence>
<accession>A0ABU5I596</accession>
<dbReference type="Proteomes" id="UP001294412">
    <property type="component" value="Unassembled WGS sequence"/>
</dbReference>
<keyword evidence="2" id="KW-1185">Reference proteome</keyword>
<sequence>MKFVRLVLLFILVVFVLPVLLSGALWWIGDNPRSWREANWSSSGVLPRASEVTDAVVYVMAARTGGIKGAISEHSWLVLKDPGESEYERWDVVGWGNPLRRNGYDADARWYSNTPYILAEAHGEDAERLIPKLRAAIDQYRFSKHGDYRIFPGPNSNTFVASVLRDVPELPVMLSPVAVGRDYPADGELASFDRDRSELRASLFGYAGIVIGPEAGLEINFLGLVAGINPGDLSIKIPAFGTFSLT</sequence>
<dbReference type="EMBL" id="JAXLPB010000005">
    <property type="protein sequence ID" value="MDY8110552.1"/>
    <property type="molecule type" value="Genomic_DNA"/>
</dbReference>
<reference evidence="1 2" key="1">
    <citation type="submission" date="2023-12" db="EMBL/GenBank/DDBJ databases">
        <title>Description of Novel Strain Fulvimarina sp. 2208YS6-2-32 isolated from Uroteuthis (Photololigo) edulis.</title>
        <authorList>
            <person name="Park J.-S."/>
        </authorList>
    </citation>
    <scope>NUCLEOTIDE SEQUENCE [LARGE SCALE GENOMIC DNA]</scope>
    <source>
        <strain evidence="1 2">2208YS6-2-32</strain>
    </source>
</reference>
<gene>
    <name evidence="1" type="ORF">U0C82_15525</name>
</gene>
<name>A0ABU5I596_9HYPH</name>
<proteinExistence type="predicted"/>
<dbReference type="Pfam" id="PF12570">
    <property type="entry name" value="DUF3750"/>
    <property type="match status" value="1"/>
</dbReference>
<protein>
    <submittedName>
        <fullName evidence="1">DUF3750 domain-containing protein</fullName>
    </submittedName>
</protein>
<dbReference type="RefSeq" id="WP_322188237.1">
    <property type="nucleotide sequence ID" value="NZ_JAXLPB010000005.1"/>
</dbReference>
<dbReference type="InterPro" id="IPR022224">
    <property type="entry name" value="DUF3750"/>
</dbReference>
<comment type="caution">
    <text evidence="1">The sequence shown here is derived from an EMBL/GenBank/DDBJ whole genome shotgun (WGS) entry which is preliminary data.</text>
</comment>